<name>A0A7W6G7R3_9SPHN</name>
<dbReference type="SUPFAM" id="SSF54975">
    <property type="entry name" value="Acylphosphatase/BLUF domain-like"/>
    <property type="match status" value="1"/>
</dbReference>
<dbReference type="GO" id="GO:0009882">
    <property type="term" value="F:blue light photoreceptor activity"/>
    <property type="evidence" value="ECO:0007669"/>
    <property type="project" value="InterPro"/>
</dbReference>
<protein>
    <recommendedName>
        <fullName evidence="1">BLUF domain-containing protein</fullName>
    </recommendedName>
</protein>
<dbReference type="AlphaFoldDB" id="A0A7W6G7R3"/>
<dbReference type="InterPro" id="IPR036046">
    <property type="entry name" value="Acylphosphatase-like_dom_sf"/>
</dbReference>
<organism evidence="2 3">
    <name type="scientific">Novosphingobium sediminicola</name>
    <dbReference type="NCBI Taxonomy" id="563162"/>
    <lineage>
        <taxon>Bacteria</taxon>
        <taxon>Pseudomonadati</taxon>
        <taxon>Pseudomonadota</taxon>
        <taxon>Alphaproteobacteria</taxon>
        <taxon>Sphingomonadales</taxon>
        <taxon>Sphingomonadaceae</taxon>
        <taxon>Novosphingobium</taxon>
    </lineage>
</organism>
<dbReference type="PROSITE" id="PS50925">
    <property type="entry name" value="BLUF"/>
    <property type="match status" value="1"/>
</dbReference>
<dbReference type="Proteomes" id="UP000548867">
    <property type="component" value="Unassembled WGS sequence"/>
</dbReference>
<evidence type="ECO:0000313" key="2">
    <source>
        <dbReference type="EMBL" id="MBB3956638.1"/>
    </source>
</evidence>
<evidence type="ECO:0000259" key="1">
    <source>
        <dbReference type="PROSITE" id="PS50925"/>
    </source>
</evidence>
<sequence>MANITGALMFTETNFAQFLEGPGEHVYALLEKISGDTRHANIDVIMERETELRLFPDWSMAYSGPHLFVAGQFSAFAMPSGQGERDRAAQHLIETMAVLVRGAGPNYH</sequence>
<keyword evidence="3" id="KW-1185">Reference proteome</keyword>
<dbReference type="Gene3D" id="3.30.70.100">
    <property type="match status" value="1"/>
</dbReference>
<feature type="domain" description="BLUF" evidence="1">
    <location>
        <begin position="1"/>
        <end position="61"/>
    </location>
</feature>
<dbReference type="InterPro" id="IPR007024">
    <property type="entry name" value="BLUF_domain"/>
</dbReference>
<dbReference type="SMART" id="SM01034">
    <property type="entry name" value="BLUF"/>
    <property type="match status" value="1"/>
</dbReference>
<reference evidence="2 3" key="1">
    <citation type="submission" date="2020-08" db="EMBL/GenBank/DDBJ databases">
        <title>Genomic Encyclopedia of Type Strains, Phase IV (KMG-IV): sequencing the most valuable type-strain genomes for metagenomic binning, comparative biology and taxonomic classification.</title>
        <authorList>
            <person name="Goeker M."/>
        </authorList>
    </citation>
    <scope>NUCLEOTIDE SEQUENCE [LARGE SCALE GENOMIC DNA]</scope>
    <source>
        <strain evidence="2 3">DSM 27057</strain>
    </source>
</reference>
<gene>
    <name evidence="2" type="ORF">GGR38_003604</name>
</gene>
<comment type="caution">
    <text evidence="2">The sequence shown here is derived from an EMBL/GenBank/DDBJ whole genome shotgun (WGS) entry which is preliminary data.</text>
</comment>
<proteinExistence type="predicted"/>
<accession>A0A7W6G7R3</accession>
<dbReference type="GO" id="GO:0071949">
    <property type="term" value="F:FAD binding"/>
    <property type="evidence" value="ECO:0007669"/>
    <property type="project" value="InterPro"/>
</dbReference>
<dbReference type="Pfam" id="PF04940">
    <property type="entry name" value="BLUF"/>
    <property type="match status" value="1"/>
</dbReference>
<evidence type="ECO:0000313" key="3">
    <source>
        <dbReference type="Proteomes" id="UP000548867"/>
    </source>
</evidence>
<dbReference type="EMBL" id="JACIDX010000015">
    <property type="protein sequence ID" value="MBB3956638.1"/>
    <property type="molecule type" value="Genomic_DNA"/>
</dbReference>